<evidence type="ECO:0000313" key="6">
    <source>
        <dbReference type="Proteomes" id="UP000711614"/>
    </source>
</evidence>
<keyword evidence="1" id="KW-0472">Membrane</keyword>
<keyword evidence="2" id="KW-0732">Signal</keyword>
<feature type="domain" description="SpaA-like prealbumin fold" evidence="3">
    <location>
        <begin position="977"/>
        <end position="1028"/>
    </location>
</feature>
<evidence type="ECO:0000259" key="3">
    <source>
        <dbReference type="Pfam" id="PF17802"/>
    </source>
</evidence>
<evidence type="ECO:0000313" key="5">
    <source>
        <dbReference type="EMBL" id="MBP2412727.1"/>
    </source>
</evidence>
<keyword evidence="1" id="KW-0812">Transmembrane</keyword>
<sequence length="1108" mass="114354">MLHQWFAGVGALMLAGTLVVAPGIAGQEPAAKAASGNSVYIDEPLQGEAPLTGWSLSGDGNVSDVSGNQAGAWLPQLSTISENNNVNHSINTNNCGFSTGANQWPRCLANKSPDRDGKWMTLTTDNTNANSANNNGGAQAGTALNNTPFKSDLGVVLEYDQRLYRTNDGRIGGSPAIQGGGDGLAVYLADANGNNYGNSGIDTSVGEAGGYGAGLGYSAVSYNGDNLCPAAQGVAGGYIGVGFDVYGNYQKAENTNATTQYNRATRPWSVAQSNPAAFADLGGGVTSARIPQSIGLRGSGVRYTDPPACDPAATGGMNQAFGLVATNDALVTQPGNVTVFQPKWDGNDTAADYKAGYNDKQSGTWVNLPQSAITQATAAQLPAGLGDPKGYVMLTVPAAAAPFDLWYTRKNVTAGANFVGINGDAALGKAPSYTPLKRTVGGYRWLAGTNNLSSAPNPTNPGLINDNAAARQGAVIDNAQMDSTKYRRVRITLTPKADGSRSVKVYWTDKLNVSDDKCYTPAGVEITGVGANGSSDSCISGGGTWHHGQPYAFNEQFSYDVASSSYQAELPTEFKLGFSASTGWAVNYHQIRNVRVTSVVDLAVDKTVQATGAGSSIDDGAWADETQVNAGEKVAYKIDAWNNGISDLDDEYPASLVDGLDQVPFDDLANVAWTATATGDAKVCTTWNTATVKCDAYGTTLSGTGALTDAAPLRWAAASRTHDPTANINVVFTGTVGASTGEGSYPNTAVVATSRVGGPQEDDFSNNKDDALITVLPHIPQWTLGKAAEPASGSLVGAGETIEYTVSVEALDPEPIGTVAGVSVVDNLAEVLQYAEFEAGSVLINGAAPAAGVTVTEPVPANNQTLTVAGLNLPAATTTPITYKVTVKDPAASNVSFRNYVLGVLADNPPVQCAADSEADYLANCSTIHHTPSLLQVLKVGEDSTGATIPFEGSEWAIYPDDNGAPAATPVVEFGPEPKSPEIGTGLFQAQLAPGSYWLAETKALDGFNLLPGPVAFTVAADGTVTLAGGNTGSIEACAVAASTGLCQHIPADNTTVPTIVVQDVPILALPETGGLVPPWLFYAAGVLMVALTGTIAVVLIRRRRDDA</sequence>
<protein>
    <submittedName>
        <fullName evidence="5">Fimbrial isopeptide formation D2 family protein</fullName>
    </submittedName>
</protein>
<name>A0ABS4YVA0_9MICC</name>
<dbReference type="EMBL" id="JAGIOI010000001">
    <property type="protein sequence ID" value="MBP2412727.1"/>
    <property type="molecule type" value="Genomic_DNA"/>
</dbReference>
<evidence type="ECO:0000256" key="2">
    <source>
        <dbReference type="SAM" id="SignalP"/>
    </source>
</evidence>
<keyword evidence="1" id="KW-1133">Transmembrane helix</keyword>
<keyword evidence="6" id="KW-1185">Reference proteome</keyword>
<dbReference type="RefSeq" id="WP_209679166.1">
    <property type="nucleotide sequence ID" value="NZ_JAGIOI010000001.1"/>
</dbReference>
<dbReference type="InterPro" id="IPR013783">
    <property type="entry name" value="Ig-like_fold"/>
</dbReference>
<organism evidence="5 6">
    <name type="scientific">Arthrobacter stackebrandtii</name>
    <dbReference type="NCBI Taxonomy" id="272161"/>
    <lineage>
        <taxon>Bacteria</taxon>
        <taxon>Bacillati</taxon>
        <taxon>Actinomycetota</taxon>
        <taxon>Actinomycetes</taxon>
        <taxon>Micrococcales</taxon>
        <taxon>Micrococcaceae</taxon>
        <taxon>Arthrobacter</taxon>
    </lineage>
</organism>
<reference evidence="5 6" key="1">
    <citation type="submission" date="2021-03" db="EMBL/GenBank/DDBJ databases">
        <title>Sequencing the genomes of 1000 actinobacteria strains.</title>
        <authorList>
            <person name="Klenk H.-P."/>
        </authorList>
    </citation>
    <scope>NUCLEOTIDE SEQUENCE [LARGE SCALE GENOMIC DNA]</scope>
    <source>
        <strain evidence="5 6">DSM 16005</strain>
    </source>
</reference>
<feature type="chain" id="PRO_5047212729" evidence="2">
    <location>
        <begin position="22"/>
        <end position="1108"/>
    </location>
</feature>
<comment type="caution">
    <text evidence="5">The sequence shown here is derived from an EMBL/GenBank/DDBJ whole genome shotgun (WGS) entry which is preliminary data.</text>
</comment>
<dbReference type="Gene3D" id="2.60.40.10">
    <property type="entry name" value="Immunoglobulins"/>
    <property type="match status" value="1"/>
</dbReference>
<dbReference type="Pfam" id="PF25549">
    <property type="entry name" value="DUF7927"/>
    <property type="match status" value="1"/>
</dbReference>
<feature type="transmembrane region" description="Helical" evidence="1">
    <location>
        <begin position="1080"/>
        <end position="1101"/>
    </location>
</feature>
<dbReference type="InterPro" id="IPR057687">
    <property type="entry name" value="DUF7927"/>
</dbReference>
<dbReference type="Pfam" id="PF17802">
    <property type="entry name" value="SpaA"/>
    <property type="match status" value="1"/>
</dbReference>
<dbReference type="Gene3D" id="2.60.40.740">
    <property type="match status" value="1"/>
</dbReference>
<dbReference type="Proteomes" id="UP000711614">
    <property type="component" value="Unassembled WGS sequence"/>
</dbReference>
<evidence type="ECO:0000256" key="1">
    <source>
        <dbReference type="SAM" id="Phobius"/>
    </source>
</evidence>
<accession>A0ABS4YVA0</accession>
<feature type="signal peptide" evidence="2">
    <location>
        <begin position="1"/>
        <end position="21"/>
    </location>
</feature>
<feature type="domain" description="DUF7927" evidence="4">
    <location>
        <begin position="783"/>
        <end position="916"/>
    </location>
</feature>
<gene>
    <name evidence="5" type="ORF">JOF48_001526</name>
</gene>
<evidence type="ECO:0000259" key="4">
    <source>
        <dbReference type="Pfam" id="PF25549"/>
    </source>
</evidence>
<dbReference type="InterPro" id="IPR041033">
    <property type="entry name" value="SpaA_PFL_dom_1"/>
</dbReference>
<proteinExistence type="predicted"/>